<dbReference type="OrthoDB" id="2016523at2759"/>
<feature type="compositionally biased region" description="Polar residues" evidence="1">
    <location>
        <begin position="93"/>
        <end position="108"/>
    </location>
</feature>
<proteinExistence type="predicted"/>
<protein>
    <submittedName>
        <fullName evidence="2">Uncharacterized protein</fullName>
    </submittedName>
</protein>
<name>A0A016WHL4_9BILA</name>
<dbReference type="EMBL" id="JARK01000313">
    <property type="protein sequence ID" value="EYC38498.1"/>
    <property type="molecule type" value="Genomic_DNA"/>
</dbReference>
<dbReference type="AlphaFoldDB" id="A0A016WHL4"/>
<dbReference type="GO" id="GO:0008375">
    <property type="term" value="F:acetylglucosaminyltransferase activity"/>
    <property type="evidence" value="ECO:0007669"/>
    <property type="project" value="TreeGrafter"/>
</dbReference>
<evidence type="ECO:0000256" key="1">
    <source>
        <dbReference type="SAM" id="MobiDB-lite"/>
    </source>
</evidence>
<dbReference type="InterPro" id="IPR006759">
    <property type="entry name" value="Glyco_transf_54"/>
</dbReference>
<feature type="region of interest" description="Disordered" evidence="1">
    <location>
        <begin position="71"/>
        <end position="108"/>
    </location>
</feature>
<organism evidence="2 3">
    <name type="scientific">Ancylostoma ceylanicum</name>
    <dbReference type="NCBI Taxonomy" id="53326"/>
    <lineage>
        <taxon>Eukaryota</taxon>
        <taxon>Metazoa</taxon>
        <taxon>Ecdysozoa</taxon>
        <taxon>Nematoda</taxon>
        <taxon>Chromadorea</taxon>
        <taxon>Rhabditida</taxon>
        <taxon>Rhabditina</taxon>
        <taxon>Rhabditomorpha</taxon>
        <taxon>Strongyloidea</taxon>
        <taxon>Ancylostomatidae</taxon>
        <taxon>Ancylostomatinae</taxon>
        <taxon>Ancylostoma</taxon>
    </lineage>
</organism>
<accession>A0A016WHL4</accession>
<gene>
    <name evidence="2" type="primary">Acey_s0713.g1747</name>
    <name evidence="2" type="ORF">Y032_0713g1747</name>
</gene>
<sequence>MFWRTKQNIDYIYIMTYASQRCEYYMQLEDDIVAAASYADSDPLSFWDPQPMTLRHGRDSGLVIVFNGGMTNTVSSDEGKSIRQRSERFRDGTSASRWQSHSQLVRQC</sequence>
<evidence type="ECO:0000313" key="3">
    <source>
        <dbReference type="Proteomes" id="UP000024635"/>
    </source>
</evidence>
<comment type="caution">
    <text evidence="2">The sequence shown here is derived from an EMBL/GenBank/DDBJ whole genome shotgun (WGS) entry which is preliminary data.</text>
</comment>
<dbReference type="Proteomes" id="UP000024635">
    <property type="component" value="Unassembled WGS sequence"/>
</dbReference>
<dbReference type="PANTHER" id="PTHR12062:SF33">
    <property type="entry name" value="ALPHA-1,6-MANNOSYL-GLYCOPROTEIN 4-BETA-N-ACETYLGLUCOSAMINYLTRANSFERASE-LIKE"/>
    <property type="match status" value="1"/>
</dbReference>
<evidence type="ECO:0000313" key="2">
    <source>
        <dbReference type="EMBL" id="EYC38498.1"/>
    </source>
</evidence>
<reference evidence="3" key="1">
    <citation type="journal article" date="2015" name="Nat. Genet.">
        <title>The genome and transcriptome of the zoonotic hookworm Ancylostoma ceylanicum identify infection-specific gene families.</title>
        <authorList>
            <person name="Schwarz E.M."/>
            <person name="Hu Y."/>
            <person name="Antoshechkin I."/>
            <person name="Miller M.M."/>
            <person name="Sternberg P.W."/>
            <person name="Aroian R.V."/>
        </authorList>
    </citation>
    <scope>NUCLEOTIDE SEQUENCE</scope>
    <source>
        <strain evidence="3">HY135</strain>
    </source>
</reference>
<dbReference type="GO" id="GO:0006487">
    <property type="term" value="P:protein N-linked glycosylation"/>
    <property type="evidence" value="ECO:0007669"/>
    <property type="project" value="TreeGrafter"/>
</dbReference>
<keyword evidence="3" id="KW-1185">Reference proteome</keyword>
<dbReference type="PANTHER" id="PTHR12062">
    <property type="entry name" value="N-ACETYLGLUCOSAMINYLTRANSFERASE VI"/>
    <property type="match status" value="1"/>
</dbReference>
<feature type="compositionally biased region" description="Basic and acidic residues" evidence="1">
    <location>
        <begin position="77"/>
        <end position="91"/>
    </location>
</feature>